<dbReference type="InterPro" id="IPR036236">
    <property type="entry name" value="Znf_C2H2_sf"/>
</dbReference>
<dbReference type="Pfam" id="PF22528">
    <property type="entry name" value="PRMT_C"/>
    <property type="match status" value="1"/>
</dbReference>
<dbReference type="PANTHER" id="PTHR11006:SF89">
    <property type="entry name" value="PROTEIN ARGININE N-METHYLTRANSFERASE 3-RELATED"/>
    <property type="match status" value="1"/>
</dbReference>
<organism evidence="9 10">
    <name type="scientific">Canavalia gladiata</name>
    <name type="common">Sword bean</name>
    <name type="synonym">Dolichos gladiatus</name>
    <dbReference type="NCBI Taxonomy" id="3824"/>
    <lineage>
        <taxon>Eukaryota</taxon>
        <taxon>Viridiplantae</taxon>
        <taxon>Streptophyta</taxon>
        <taxon>Embryophyta</taxon>
        <taxon>Tracheophyta</taxon>
        <taxon>Spermatophyta</taxon>
        <taxon>Magnoliopsida</taxon>
        <taxon>eudicotyledons</taxon>
        <taxon>Gunneridae</taxon>
        <taxon>Pentapetalae</taxon>
        <taxon>rosids</taxon>
        <taxon>fabids</taxon>
        <taxon>Fabales</taxon>
        <taxon>Fabaceae</taxon>
        <taxon>Papilionoideae</taxon>
        <taxon>50 kb inversion clade</taxon>
        <taxon>NPAAA clade</taxon>
        <taxon>indigoferoid/millettioid clade</taxon>
        <taxon>Phaseoleae</taxon>
        <taxon>Canavalia</taxon>
    </lineage>
</organism>
<dbReference type="AlphaFoldDB" id="A0AAN9KRX8"/>
<dbReference type="Gene3D" id="3.40.50.150">
    <property type="entry name" value="Vaccinia Virus protein VP39"/>
    <property type="match status" value="1"/>
</dbReference>
<dbReference type="GO" id="GO:0042054">
    <property type="term" value="F:histone methyltransferase activity"/>
    <property type="evidence" value="ECO:0007669"/>
    <property type="project" value="TreeGrafter"/>
</dbReference>
<dbReference type="InterPro" id="IPR029063">
    <property type="entry name" value="SAM-dependent_MTases_sf"/>
</dbReference>
<gene>
    <name evidence="9" type="ORF">VNO77_26006</name>
</gene>
<name>A0AAN9KRX8_CANGL</name>
<accession>A0AAN9KRX8</accession>
<dbReference type="PROSITE" id="PS00028">
    <property type="entry name" value="ZINC_FINGER_C2H2_1"/>
    <property type="match status" value="1"/>
</dbReference>
<dbReference type="FunFam" id="3.40.50.150:FF:000016">
    <property type="entry name" value="Protein arginine N-methyltransferase 6"/>
    <property type="match status" value="1"/>
</dbReference>
<dbReference type="EMBL" id="JAYMYQ010000006">
    <property type="protein sequence ID" value="KAK7322617.1"/>
    <property type="molecule type" value="Genomic_DNA"/>
</dbReference>
<comment type="catalytic activity">
    <reaction evidence="5">
        <text>L-arginyl-[protein] + S-adenosyl-L-methionine = N(omega)-methyl-L-arginyl-[protein] + S-adenosyl-L-homocysteine + H(+)</text>
        <dbReference type="Rhea" id="RHEA:48100"/>
        <dbReference type="Rhea" id="RHEA-COMP:10532"/>
        <dbReference type="Rhea" id="RHEA-COMP:11990"/>
        <dbReference type="ChEBI" id="CHEBI:15378"/>
        <dbReference type="ChEBI" id="CHEBI:29965"/>
        <dbReference type="ChEBI" id="CHEBI:57856"/>
        <dbReference type="ChEBI" id="CHEBI:59789"/>
        <dbReference type="ChEBI" id="CHEBI:65280"/>
    </reaction>
    <physiologicalReaction direction="left-to-right" evidence="5">
        <dbReference type="Rhea" id="RHEA:48101"/>
    </physiologicalReaction>
</comment>
<evidence type="ECO:0000256" key="4">
    <source>
        <dbReference type="ARBA" id="ARBA00047384"/>
    </source>
</evidence>
<dbReference type="InterPro" id="IPR025799">
    <property type="entry name" value="Arg_MeTrfase"/>
</dbReference>
<dbReference type="InterPro" id="IPR041661">
    <property type="entry name" value="ZN622/Rei1/Reh1_Znf-C2H2"/>
</dbReference>
<evidence type="ECO:0000313" key="9">
    <source>
        <dbReference type="EMBL" id="KAK7322617.1"/>
    </source>
</evidence>
<keyword evidence="10" id="KW-1185">Reference proteome</keyword>
<evidence type="ECO:0000256" key="1">
    <source>
        <dbReference type="ARBA" id="ARBA00022603"/>
    </source>
</evidence>
<dbReference type="Pfam" id="PF13649">
    <property type="entry name" value="Methyltransf_25"/>
    <property type="match status" value="1"/>
</dbReference>
<evidence type="ECO:0000256" key="6">
    <source>
        <dbReference type="PROSITE-ProRule" id="PRU01015"/>
    </source>
</evidence>
<dbReference type="GO" id="GO:0005634">
    <property type="term" value="C:nucleus"/>
    <property type="evidence" value="ECO:0007669"/>
    <property type="project" value="TreeGrafter"/>
</dbReference>
<protein>
    <recommendedName>
        <fullName evidence="8">C2H2-type domain-containing protein</fullName>
    </recommendedName>
</protein>
<evidence type="ECO:0000259" key="8">
    <source>
        <dbReference type="PROSITE" id="PS00028"/>
    </source>
</evidence>
<dbReference type="SUPFAM" id="SSF57667">
    <property type="entry name" value="beta-beta-alpha zinc fingers"/>
    <property type="match status" value="1"/>
</dbReference>
<dbReference type="Proteomes" id="UP001367508">
    <property type="component" value="Unassembled WGS sequence"/>
</dbReference>
<evidence type="ECO:0000256" key="3">
    <source>
        <dbReference type="ARBA" id="ARBA00022691"/>
    </source>
</evidence>
<dbReference type="Gene3D" id="2.70.160.11">
    <property type="entry name" value="Hnrnp arginine n-methyltransferase1"/>
    <property type="match status" value="1"/>
</dbReference>
<comment type="caution">
    <text evidence="9">The sequence shown here is derived from an EMBL/GenBank/DDBJ whole genome shotgun (WGS) entry which is preliminary data.</text>
</comment>
<dbReference type="InterPro" id="IPR055135">
    <property type="entry name" value="PRMT_dom"/>
</dbReference>
<dbReference type="PROSITE" id="PS51678">
    <property type="entry name" value="SAM_MT_PRMT"/>
    <property type="match status" value="1"/>
</dbReference>
<feature type="region of interest" description="Disordered" evidence="7">
    <location>
        <begin position="1"/>
        <end position="42"/>
    </location>
</feature>
<sequence>MAFNTKQKQEEEEEPYRMEEEEEDDDDDEEEEQVWDDWEGDEGDPQSEFLCLFCDSHYGSCGSLFDHCASLHRFDFYAIRKTLNLDFYASFKLINFIRSQVAESRCWSCGITCQSNHELQNHLHDVTHFNDIKTLWDDDRYLKPFMQDDSLLYSFDEYNEGEDEQIIPMDEDLMRDLMNTGEIFYGDQNSAQKEVVNDGNYDACRKKEIASVSNDCLNWASSSNKELINGKDSRGHISCSDKDPEEGHLLTNSKNHIARHIKKVNENYFGSYSSFGIHREMLSDKVRMEAYGQAILKNPSLLNGAVVMDVGCGTGILSLFAAKAGASRVIAVEASAKMAAVASQVAKDNGLWLSSSQSGVSGPRKGVLEVVHGMVEEIDKTVELQPHRVDVLLSEWMGYCLLYESMLGSVLYARDRWLKPGGAILPDTATIFVAGFGKGATSLPFWENVCDFDMSSIGKELVIDAARIPIVDVVDSQDLVTSSVILQTFDLATMKPNEVDFTATATLELKPSVSENEETHLNSKTCCWCYGVVLWFDTGFTSRFCQETPAMLSTSPYTPRTHWSQTILTFREPIAMGFGKENGGKLDAIGTDMYPAVKIDLRVSIVRSTEHRSIDISLEAVVVDHDGRRCSRPAQLFSLQ</sequence>
<evidence type="ECO:0000256" key="2">
    <source>
        <dbReference type="ARBA" id="ARBA00022679"/>
    </source>
</evidence>
<evidence type="ECO:0000256" key="5">
    <source>
        <dbReference type="ARBA" id="ARBA00049303"/>
    </source>
</evidence>
<feature type="domain" description="C2H2-type" evidence="8">
    <location>
        <begin position="106"/>
        <end position="128"/>
    </location>
</feature>
<evidence type="ECO:0000313" key="10">
    <source>
        <dbReference type="Proteomes" id="UP001367508"/>
    </source>
</evidence>
<dbReference type="GO" id="GO:0032259">
    <property type="term" value="P:methylation"/>
    <property type="evidence" value="ECO:0007669"/>
    <property type="project" value="UniProtKB-KW"/>
</dbReference>
<dbReference type="GO" id="GO:0035242">
    <property type="term" value="F:protein-arginine omega-N asymmetric methyltransferase activity"/>
    <property type="evidence" value="ECO:0007669"/>
    <property type="project" value="UniProtKB-EC"/>
</dbReference>
<dbReference type="SUPFAM" id="SSF53335">
    <property type="entry name" value="S-adenosyl-L-methionine-dependent methyltransferases"/>
    <property type="match status" value="1"/>
</dbReference>
<reference evidence="9 10" key="1">
    <citation type="submission" date="2024-01" db="EMBL/GenBank/DDBJ databases">
        <title>The genomes of 5 underutilized Papilionoideae crops provide insights into root nodulation and disease resistanc.</title>
        <authorList>
            <person name="Jiang F."/>
        </authorList>
    </citation>
    <scope>NUCLEOTIDE SEQUENCE [LARGE SCALE GENOMIC DNA]</scope>
    <source>
        <strain evidence="9">LVBAO_FW01</strain>
        <tissue evidence="9">Leaves</tissue>
    </source>
</reference>
<evidence type="ECO:0000256" key="7">
    <source>
        <dbReference type="SAM" id="MobiDB-lite"/>
    </source>
</evidence>
<dbReference type="Pfam" id="PF12756">
    <property type="entry name" value="zf-C2H2_2"/>
    <property type="match status" value="1"/>
</dbReference>
<comment type="catalytic activity">
    <reaction evidence="4">
        <text>L-arginyl-[protein] + 2 S-adenosyl-L-methionine = N(omega),N(omega)-dimethyl-L-arginyl-[protein] + 2 S-adenosyl-L-homocysteine + 2 H(+)</text>
        <dbReference type="Rhea" id="RHEA:48096"/>
        <dbReference type="Rhea" id="RHEA-COMP:10532"/>
        <dbReference type="Rhea" id="RHEA-COMP:11991"/>
        <dbReference type="ChEBI" id="CHEBI:15378"/>
        <dbReference type="ChEBI" id="CHEBI:29965"/>
        <dbReference type="ChEBI" id="CHEBI:57856"/>
        <dbReference type="ChEBI" id="CHEBI:59789"/>
        <dbReference type="ChEBI" id="CHEBI:61897"/>
        <dbReference type="EC" id="2.1.1.319"/>
    </reaction>
    <physiologicalReaction direction="left-to-right" evidence="4">
        <dbReference type="Rhea" id="RHEA:48097"/>
    </physiologicalReaction>
</comment>
<keyword evidence="2 6" id="KW-0808">Transferase</keyword>
<keyword evidence="1 6" id="KW-0489">Methyltransferase</keyword>
<dbReference type="InterPro" id="IPR013087">
    <property type="entry name" value="Znf_C2H2_type"/>
</dbReference>
<dbReference type="InterPro" id="IPR041698">
    <property type="entry name" value="Methyltransf_25"/>
</dbReference>
<dbReference type="PANTHER" id="PTHR11006">
    <property type="entry name" value="PROTEIN ARGININE N-METHYLTRANSFERASE"/>
    <property type="match status" value="1"/>
</dbReference>
<feature type="compositionally biased region" description="Acidic residues" evidence="7">
    <location>
        <begin position="10"/>
        <end position="42"/>
    </location>
</feature>
<keyword evidence="3 6" id="KW-0949">S-adenosyl-L-methionine</keyword>
<proteinExistence type="predicted"/>
<dbReference type="CDD" id="cd02440">
    <property type="entry name" value="AdoMet_MTases"/>
    <property type="match status" value="1"/>
</dbReference>